<dbReference type="Proteomes" id="UP000714275">
    <property type="component" value="Unassembled WGS sequence"/>
</dbReference>
<dbReference type="AlphaFoldDB" id="A0A9P6ZGT4"/>
<keyword evidence="2" id="KW-1185">Reference proteome</keyword>
<reference evidence="1" key="1">
    <citation type="journal article" date="2020" name="New Phytol.">
        <title>Comparative genomics reveals dynamic genome evolution in host specialist ectomycorrhizal fungi.</title>
        <authorList>
            <person name="Lofgren L.A."/>
            <person name="Nguyen N.H."/>
            <person name="Vilgalys R."/>
            <person name="Ruytinx J."/>
            <person name="Liao H.L."/>
            <person name="Branco S."/>
            <person name="Kuo A."/>
            <person name="LaButti K."/>
            <person name="Lipzen A."/>
            <person name="Andreopoulos W."/>
            <person name="Pangilinan J."/>
            <person name="Riley R."/>
            <person name="Hundley H."/>
            <person name="Na H."/>
            <person name="Barry K."/>
            <person name="Grigoriev I.V."/>
            <person name="Stajich J.E."/>
            <person name="Kennedy P.G."/>
        </authorList>
    </citation>
    <scope>NUCLEOTIDE SEQUENCE</scope>
    <source>
        <strain evidence="1">DOB743</strain>
    </source>
</reference>
<comment type="caution">
    <text evidence="1">The sequence shown here is derived from an EMBL/GenBank/DDBJ whole genome shotgun (WGS) entry which is preliminary data.</text>
</comment>
<gene>
    <name evidence="1" type="ORF">EV702DRAFT_1051002</name>
</gene>
<evidence type="ECO:0000313" key="1">
    <source>
        <dbReference type="EMBL" id="KAG1765465.1"/>
    </source>
</evidence>
<organism evidence="1 2">
    <name type="scientific">Suillus placidus</name>
    <dbReference type="NCBI Taxonomy" id="48579"/>
    <lineage>
        <taxon>Eukaryota</taxon>
        <taxon>Fungi</taxon>
        <taxon>Dikarya</taxon>
        <taxon>Basidiomycota</taxon>
        <taxon>Agaricomycotina</taxon>
        <taxon>Agaricomycetes</taxon>
        <taxon>Agaricomycetidae</taxon>
        <taxon>Boletales</taxon>
        <taxon>Suillineae</taxon>
        <taxon>Suillaceae</taxon>
        <taxon>Suillus</taxon>
    </lineage>
</organism>
<name>A0A9P6ZGT4_9AGAM</name>
<dbReference type="EMBL" id="JABBWD010000107">
    <property type="protein sequence ID" value="KAG1765465.1"/>
    <property type="molecule type" value="Genomic_DNA"/>
</dbReference>
<sequence length="493" mass="56405">MCMNIALSKKEIEVQLLEEGNAYNAAPSHRSVATWISMGLVIDVAQIALLIEIDGFAWSAVMHLREGFDADDDPDNLNVDILDDFDDDPADFAEISDTWTNSSELTAIPLPSNLGVDRCRHCMAEDLIPLEMLLHEGQANDALHNLRIHLCNKAILFQTTVTLVQQAVSLYSSIYTKTRKQMMQLELGKDQLQKYKPLLSIQMLKVRETSPSLGSGPLKSTWGVPITHGMRNALQDQWKEELMLVQLEMDWACNFFLWKATQWGDRMQELLAKHLLAFWSQEFAGSTQCYNPALSMSVLHTPPASPYDSENSGNEYWPLNLHHADIAATMVMAASRIRASILQYQMEADNTDDPSALIMHFKARLQWEIAFTWKTVPNHIFSSHLSEFHDVEDLGDLSRIVSEYHNPWWKGCSTILNQPWQWDQHWLGDIEDQGLILPEQVDETSVPSLLALKWIRERLRALIEEQQQGIQEKMVEIEMYTTILCRLKRDRGE</sequence>
<dbReference type="OrthoDB" id="3256058at2759"/>
<protein>
    <submittedName>
        <fullName evidence="1">Uncharacterized protein</fullName>
    </submittedName>
</protein>
<evidence type="ECO:0000313" key="2">
    <source>
        <dbReference type="Proteomes" id="UP000714275"/>
    </source>
</evidence>
<accession>A0A9P6ZGT4</accession>
<proteinExistence type="predicted"/>